<proteinExistence type="predicted"/>
<dbReference type="InterPro" id="IPR035959">
    <property type="entry name" value="RutC-like_sf"/>
</dbReference>
<dbReference type="PANTHER" id="PTHR43857">
    <property type="entry name" value="BLR7761 PROTEIN"/>
    <property type="match status" value="1"/>
</dbReference>
<reference evidence="1 2" key="1">
    <citation type="journal article" date="2019" name="Microbiol. Resour. Announc.">
        <title>Draft Genome Sequence of the Most Traditional epsilon-Poly-l-Lysine Producer, Streptomyces albulus NBRC14147.</title>
        <authorList>
            <person name="Yamanaka K."/>
            <person name="Hamano Y."/>
        </authorList>
    </citation>
    <scope>NUCLEOTIDE SEQUENCE [LARGE SCALE GENOMIC DNA]</scope>
    <source>
        <strain evidence="1 2">NBRC 14147</strain>
    </source>
</reference>
<dbReference type="Proteomes" id="UP000288351">
    <property type="component" value="Unassembled WGS sequence"/>
</dbReference>
<organism evidence="1 2">
    <name type="scientific">Streptomyces noursei</name>
    <name type="common">Streptomyces albulus</name>
    <dbReference type="NCBI Taxonomy" id="1971"/>
    <lineage>
        <taxon>Bacteria</taxon>
        <taxon>Bacillati</taxon>
        <taxon>Actinomycetota</taxon>
        <taxon>Actinomycetes</taxon>
        <taxon>Kitasatosporales</taxon>
        <taxon>Streptomycetaceae</taxon>
        <taxon>Streptomyces</taxon>
    </lineage>
</organism>
<evidence type="ECO:0000313" key="2">
    <source>
        <dbReference type="Proteomes" id="UP000288351"/>
    </source>
</evidence>
<dbReference type="SUPFAM" id="SSF55298">
    <property type="entry name" value="YjgF-like"/>
    <property type="match status" value="1"/>
</dbReference>
<dbReference type="PANTHER" id="PTHR43857:SF1">
    <property type="entry name" value="YJGH FAMILY PROTEIN"/>
    <property type="match status" value="1"/>
</dbReference>
<evidence type="ECO:0000313" key="1">
    <source>
        <dbReference type="EMBL" id="GCB87944.1"/>
    </source>
</evidence>
<dbReference type="InterPro" id="IPR006175">
    <property type="entry name" value="YjgF/YER057c/UK114"/>
</dbReference>
<dbReference type="CDD" id="cd06154">
    <property type="entry name" value="YjgF_YER057c_UK114_like_6"/>
    <property type="match status" value="1"/>
</dbReference>
<dbReference type="Gene3D" id="3.30.1330.40">
    <property type="entry name" value="RutC-like"/>
    <property type="match status" value="1"/>
</dbReference>
<sequence>MSNSTNERQLFSSGSPFEAVVGYSRAVRVGPFVSVSGTTASGPEGPIGGDDAGRQAAEVLHRVAAALKEAGGDVGDVVRTRVYLTDIADFDAVARAHAVVFGQARPATTFVGNAALAHPALLVEIEADAILPEDGR</sequence>
<dbReference type="AlphaFoldDB" id="A0A401QRE0"/>
<dbReference type="RefSeq" id="WP_016571428.1">
    <property type="nucleotide sequence ID" value="NZ_BHXC01000002.1"/>
</dbReference>
<dbReference type="EMBL" id="BHXC01000002">
    <property type="protein sequence ID" value="GCB87944.1"/>
    <property type="molecule type" value="Genomic_DNA"/>
</dbReference>
<accession>A0A401QRE0</accession>
<dbReference type="Pfam" id="PF01042">
    <property type="entry name" value="Ribonuc_L-PSP"/>
    <property type="match status" value="1"/>
</dbReference>
<gene>
    <name evidence="1" type="ORF">SALB_00613</name>
</gene>
<protein>
    <submittedName>
        <fullName evidence="1">Uncharacterized protein</fullName>
    </submittedName>
</protein>
<comment type="caution">
    <text evidence="1">The sequence shown here is derived from an EMBL/GenBank/DDBJ whole genome shotgun (WGS) entry which is preliminary data.</text>
</comment>
<name>A0A401QRE0_STRNR</name>